<dbReference type="PROSITE" id="PS51294">
    <property type="entry name" value="HTH_MYB"/>
    <property type="match status" value="1"/>
</dbReference>
<dbReference type="GO" id="GO:0003677">
    <property type="term" value="F:DNA binding"/>
    <property type="evidence" value="ECO:0007669"/>
    <property type="project" value="UniProtKB-KW"/>
</dbReference>
<evidence type="ECO:0000259" key="8">
    <source>
        <dbReference type="PROSITE" id="PS51294"/>
    </source>
</evidence>
<organism evidence="9 10">
    <name type="scientific">Camellia sinensis</name>
    <name type="common">Tea plant</name>
    <name type="synonym">Thea sinensis</name>
    <dbReference type="NCBI Taxonomy" id="4442"/>
    <lineage>
        <taxon>Eukaryota</taxon>
        <taxon>Viridiplantae</taxon>
        <taxon>Streptophyta</taxon>
        <taxon>Embryophyta</taxon>
        <taxon>Tracheophyta</taxon>
        <taxon>Spermatophyta</taxon>
        <taxon>Magnoliopsida</taxon>
        <taxon>eudicotyledons</taxon>
        <taxon>Gunneridae</taxon>
        <taxon>Pentapetalae</taxon>
        <taxon>asterids</taxon>
        <taxon>Ericales</taxon>
        <taxon>Theaceae</taxon>
        <taxon>Camellia</taxon>
    </lineage>
</organism>
<comment type="subcellular location">
    <subcellularLocation>
        <location evidence="1">Nucleus</location>
    </subcellularLocation>
</comment>
<name>A0A7J7I8D3_CAMSI</name>
<evidence type="ECO:0000256" key="6">
    <source>
        <dbReference type="SAM" id="MobiDB-lite"/>
    </source>
</evidence>
<sequence>MEIPHLGDNLDELSWFFISSPPPPMHTEWTFEENKLFENTLAEFDLNSMDLFEKIASRILGKTVDQIKEHYESLVEDVEMIESGFVPLPDYEIIKNDGNGSTLTVQNNFNYQQRRKGGPWTKEEHGNFLIGLARFGKGDWRSISRHCVQTRNPTQVASHAQKYYIRLQKSNVAQQNANSTMALSSRSSKPGDRDTSTSGQSSTGIPFHPYQSS</sequence>
<dbReference type="EMBL" id="JACBKZ010000001">
    <property type="protein sequence ID" value="KAF5960841.1"/>
    <property type="molecule type" value="Genomic_DNA"/>
</dbReference>
<dbReference type="Gene3D" id="1.10.10.60">
    <property type="entry name" value="Homeodomain-like"/>
    <property type="match status" value="2"/>
</dbReference>
<dbReference type="SMART" id="SM00717">
    <property type="entry name" value="SANT"/>
    <property type="match status" value="2"/>
</dbReference>
<dbReference type="FunFam" id="1.10.10.60:FF:000154">
    <property type="entry name" value="Transcription factor SRM1"/>
    <property type="match status" value="1"/>
</dbReference>
<reference evidence="10" key="1">
    <citation type="journal article" date="2020" name="Nat. Commun.">
        <title>Genome assembly of wild tea tree DASZ reveals pedigree and selection history of tea varieties.</title>
        <authorList>
            <person name="Zhang W."/>
            <person name="Zhang Y."/>
            <person name="Qiu H."/>
            <person name="Guo Y."/>
            <person name="Wan H."/>
            <person name="Zhang X."/>
            <person name="Scossa F."/>
            <person name="Alseekh S."/>
            <person name="Zhang Q."/>
            <person name="Wang P."/>
            <person name="Xu L."/>
            <person name="Schmidt M.H."/>
            <person name="Jia X."/>
            <person name="Li D."/>
            <person name="Zhu A."/>
            <person name="Guo F."/>
            <person name="Chen W."/>
            <person name="Ni D."/>
            <person name="Usadel B."/>
            <person name="Fernie A.R."/>
            <person name="Wen W."/>
        </authorList>
    </citation>
    <scope>NUCLEOTIDE SEQUENCE [LARGE SCALE GENOMIC DNA]</scope>
    <source>
        <strain evidence="10">cv. G240</strain>
    </source>
</reference>
<proteinExistence type="predicted"/>
<accession>A0A7J7I8D3</accession>
<dbReference type="FunFam" id="1.10.10.60:FF:000009">
    <property type="entry name" value="transcription factor MYB1R1"/>
    <property type="match status" value="1"/>
</dbReference>
<dbReference type="GO" id="GO:0009908">
    <property type="term" value="P:flower development"/>
    <property type="evidence" value="ECO:0007669"/>
    <property type="project" value="UniProtKB-ARBA"/>
</dbReference>
<keyword evidence="3" id="KW-0238">DNA-binding</keyword>
<feature type="domain" description="Myb-like" evidence="7">
    <location>
        <begin position="112"/>
        <end position="164"/>
    </location>
</feature>
<evidence type="ECO:0000256" key="3">
    <source>
        <dbReference type="ARBA" id="ARBA00023125"/>
    </source>
</evidence>
<keyword evidence="2" id="KW-0805">Transcription regulation</keyword>
<evidence type="ECO:0000313" key="10">
    <source>
        <dbReference type="Proteomes" id="UP000593564"/>
    </source>
</evidence>
<evidence type="ECO:0000259" key="7">
    <source>
        <dbReference type="PROSITE" id="PS50090"/>
    </source>
</evidence>
<protein>
    <submittedName>
        <fullName evidence="9">Uncharacterized protein</fullName>
    </submittedName>
</protein>
<feature type="compositionally biased region" description="Polar residues" evidence="6">
    <location>
        <begin position="196"/>
        <end position="213"/>
    </location>
</feature>
<dbReference type="InterPro" id="IPR017930">
    <property type="entry name" value="Myb_dom"/>
</dbReference>
<feature type="region of interest" description="Disordered" evidence="6">
    <location>
        <begin position="175"/>
        <end position="213"/>
    </location>
</feature>
<evidence type="ECO:0000256" key="2">
    <source>
        <dbReference type="ARBA" id="ARBA00023015"/>
    </source>
</evidence>
<keyword evidence="10" id="KW-1185">Reference proteome</keyword>
<evidence type="ECO:0000256" key="1">
    <source>
        <dbReference type="ARBA" id="ARBA00004123"/>
    </source>
</evidence>
<gene>
    <name evidence="9" type="ORF">HYC85_002050</name>
</gene>
<dbReference type="PROSITE" id="PS50090">
    <property type="entry name" value="MYB_LIKE"/>
    <property type="match status" value="1"/>
</dbReference>
<dbReference type="Pfam" id="PF00249">
    <property type="entry name" value="Myb_DNA-binding"/>
    <property type="match status" value="1"/>
</dbReference>
<dbReference type="InterPro" id="IPR009057">
    <property type="entry name" value="Homeodomain-like_sf"/>
</dbReference>
<dbReference type="InterPro" id="IPR006447">
    <property type="entry name" value="Myb_dom_plants"/>
</dbReference>
<reference evidence="9 10" key="2">
    <citation type="submission" date="2020-07" db="EMBL/GenBank/DDBJ databases">
        <title>Genome assembly of wild tea tree DASZ reveals pedigree and selection history of tea varieties.</title>
        <authorList>
            <person name="Zhang W."/>
        </authorList>
    </citation>
    <scope>NUCLEOTIDE SEQUENCE [LARGE SCALE GENOMIC DNA]</scope>
    <source>
        <strain evidence="10">cv. G240</strain>
        <tissue evidence="9">Leaf</tissue>
    </source>
</reference>
<comment type="caution">
    <text evidence="9">The sequence shown here is derived from an EMBL/GenBank/DDBJ whole genome shotgun (WGS) entry which is preliminary data.</text>
</comment>
<keyword evidence="5" id="KW-0539">Nucleus</keyword>
<dbReference type="AlphaFoldDB" id="A0A7J7I8D3"/>
<evidence type="ECO:0000313" key="9">
    <source>
        <dbReference type="EMBL" id="KAF5960841.1"/>
    </source>
</evidence>
<dbReference type="GO" id="GO:0005634">
    <property type="term" value="C:nucleus"/>
    <property type="evidence" value="ECO:0007669"/>
    <property type="project" value="UniProtKB-SubCell"/>
</dbReference>
<feature type="domain" description="HTH myb-type" evidence="8">
    <location>
        <begin position="112"/>
        <end position="168"/>
    </location>
</feature>
<evidence type="ECO:0000256" key="4">
    <source>
        <dbReference type="ARBA" id="ARBA00023163"/>
    </source>
</evidence>
<dbReference type="Proteomes" id="UP000593564">
    <property type="component" value="Unassembled WGS sequence"/>
</dbReference>
<dbReference type="InterPro" id="IPR001005">
    <property type="entry name" value="SANT/Myb"/>
</dbReference>
<dbReference type="SUPFAM" id="SSF46689">
    <property type="entry name" value="Homeodomain-like"/>
    <property type="match status" value="2"/>
</dbReference>
<evidence type="ECO:0000256" key="5">
    <source>
        <dbReference type="ARBA" id="ARBA00023242"/>
    </source>
</evidence>
<feature type="compositionally biased region" description="Polar residues" evidence="6">
    <location>
        <begin position="175"/>
        <end position="188"/>
    </location>
</feature>
<dbReference type="CDD" id="cd00167">
    <property type="entry name" value="SANT"/>
    <property type="match status" value="2"/>
</dbReference>
<keyword evidence="4" id="KW-0804">Transcription</keyword>
<dbReference type="NCBIfam" id="TIGR01557">
    <property type="entry name" value="myb_SHAQKYF"/>
    <property type="match status" value="1"/>
</dbReference>
<dbReference type="PANTHER" id="PTHR44042">
    <property type="entry name" value="DUPLICATED HOMEODOMAIN-LIKE SUPERFAMILY PROTEIN-RELATED"/>
    <property type="match status" value="1"/>
</dbReference>
<dbReference type="GO" id="GO:0048262">
    <property type="term" value="P:determination of dorsal/ventral asymmetry"/>
    <property type="evidence" value="ECO:0007669"/>
    <property type="project" value="UniProtKB-ARBA"/>
</dbReference>
<dbReference type="PANTHER" id="PTHR44042:SF54">
    <property type="entry name" value="MYB-LIKE DNA-BINDING DOMAIN, SHAQKYF CLASS PROTEIN"/>
    <property type="match status" value="1"/>
</dbReference>